<dbReference type="AlphaFoldDB" id="A0A915NY01"/>
<sequence>MEKINISSISYCVLLGKTNSEGFIEVLDVIPALHSALVVPPIEILFIHLDVYCRERQLEIVGLYYANNVFMNNWFGFNVFCFDEQWMKIASDKLQNPIILQLENSKLSLNAVSPCLRAYCQESSQKWKEINYFVENSDETVSLASLAVQNKLHKNLADFENHLDE</sequence>
<dbReference type="PANTHER" id="PTHR12941:SF10">
    <property type="entry name" value="ER MEMBRANE PROTEIN COMPLEX SUBUNIT 8_9 HOMOLOG"/>
    <property type="match status" value="1"/>
</dbReference>
<evidence type="ECO:0000313" key="1">
    <source>
        <dbReference type="Proteomes" id="UP000887560"/>
    </source>
</evidence>
<name>A0A915NY01_9BILA</name>
<dbReference type="Proteomes" id="UP000887560">
    <property type="component" value="Unplaced"/>
</dbReference>
<keyword evidence="1" id="KW-1185">Reference proteome</keyword>
<dbReference type="Pfam" id="PF03665">
    <property type="entry name" value="UPF0172"/>
    <property type="match status" value="1"/>
</dbReference>
<protein>
    <submittedName>
        <fullName evidence="2">MPN domain-containing protein</fullName>
    </submittedName>
</protein>
<accession>A0A915NY01</accession>
<evidence type="ECO:0000313" key="2">
    <source>
        <dbReference type="WBParaSite" id="scf7180000422520.g9149"/>
    </source>
</evidence>
<dbReference type="GO" id="GO:0072546">
    <property type="term" value="C:EMC complex"/>
    <property type="evidence" value="ECO:0007669"/>
    <property type="project" value="InterPro"/>
</dbReference>
<dbReference type="PANTHER" id="PTHR12941">
    <property type="entry name" value="ER MEMBRANE PROTEIN COMPLEX"/>
    <property type="match status" value="1"/>
</dbReference>
<reference evidence="2" key="1">
    <citation type="submission" date="2022-11" db="UniProtKB">
        <authorList>
            <consortium name="WormBaseParasite"/>
        </authorList>
    </citation>
    <scope>IDENTIFICATION</scope>
</reference>
<proteinExistence type="predicted"/>
<organism evidence="1 2">
    <name type="scientific">Meloidogyne floridensis</name>
    <dbReference type="NCBI Taxonomy" id="298350"/>
    <lineage>
        <taxon>Eukaryota</taxon>
        <taxon>Metazoa</taxon>
        <taxon>Ecdysozoa</taxon>
        <taxon>Nematoda</taxon>
        <taxon>Chromadorea</taxon>
        <taxon>Rhabditida</taxon>
        <taxon>Tylenchina</taxon>
        <taxon>Tylenchomorpha</taxon>
        <taxon>Tylenchoidea</taxon>
        <taxon>Meloidogynidae</taxon>
        <taxon>Meloidogyninae</taxon>
        <taxon>Meloidogyne</taxon>
    </lineage>
</organism>
<dbReference type="WBParaSite" id="scf7180000422520.g9149">
    <property type="protein sequence ID" value="scf7180000422520.g9149"/>
    <property type="gene ID" value="scf7180000422520.g9149"/>
</dbReference>
<dbReference type="InterPro" id="IPR005366">
    <property type="entry name" value="EMC8/9"/>
</dbReference>